<sequence>MTALFAFRPFTTSPLSSDMISAVLAFADVAEPAGPNRTKLRISPERLAQADVMQALGGGVARVADITVVWNEREGQVVRVIDDAQLRRSQPEPWEAYFDLFDEEPAQLRAA</sequence>
<dbReference type="AlphaFoldDB" id="A0AB39KUE7"/>
<reference evidence="1" key="1">
    <citation type="submission" date="2024-06" db="EMBL/GenBank/DDBJ databases">
        <title>Caulobacter inopinatus, sp. nov.</title>
        <authorList>
            <person name="Donachie S.P."/>
        </authorList>
    </citation>
    <scope>NUCLEOTIDE SEQUENCE</scope>
    <source>
        <strain evidence="1">73W</strain>
    </source>
</reference>
<gene>
    <name evidence="1" type="ORF">ABOZ73_01810</name>
</gene>
<protein>
    <submittedName>
        <fullName evidence="1">Uncharacterized protein</fullName>
    </submittedName>
</protein>
<evidence type="ECO:0000313" key="1">
    <source>
        <dbReference type="EMBL" id="XDO97182.1"/>
    </source>
</evidence>
<dbReference type="EMBL" id="CP158375">
    <property type="protein sequence ID" value="XDO97182.1"/>
    <property type="molecule type" value="Genomic_DNA"/>
</dbReference>
<organism evidence="1">
    <name type="scientific">Caulobacter sp. 73W</name>
    <dbReference type="NCBI Taxonomy" id="3161137"/>
    <lineage>
        <taxon>Bacteria</taxon>
        <taxon>Pseudomonadati</taxon>
        <taxon>Pseudomonadota</taxon>
        <taxon>Alphaproteobacteria</taxon>
        <taxon>Caulobacterales</taxon>
        <taxon>Caulobacteraceae</taxon>
        <taxon>Caulobacter</taxon>
    </lineage>
</organism>
<dbReference type="RefSeq" id="WP_369060231.1">
    <property type="nucleotide sequence ID" value="NZ_CP158375.1"/>
</dbReference>
<name>A0AB39KUE7_9CAUL</name>
<accession>A0AB39KUE7</accession>
<proteinExistence type="predicted"/>